<name>A0A0D3IBK8_EMIH1</name>
<dbReference type="InterPro" id="IPR027370">
    <property type="entry name" value="Znf-RING_euk"/>
</dbReference>
<dbReference type="PROSITE" id="PS50089">
    <property type="entry name" value="ZF_RING_2"/>
    <property type="match status" value="1"/>
</dbReference>
<dbReference type="AlphaFoldDB" id="A0A0D3IBK8"/>
<sequence length="348" mass="37269">MVRPSVFVADPQEPTPEEAVQLAEAEGLSLITSNNASGYMNVKTRGAGDNRFYAAVSRRGVQVVLGRFRSGEAAALCFARSKEGRAAAENLKGGRNKFHSTRGLAWVPGSHTRSGIRILPSASPIAIPHECPVCLETIDEAGADPVVSACNHVFCRACIESVQSDTATCPLCRATLIEGGLSPASSLPTEAEGLRLHLSSTSATGYKGVSRDEGRFRAIREVDGRRVSLGCFATAVEAAVAYARPVQQQRCSAPAAASVHLQRHPRFGRVGVPVGWSIKEWRIQQDAVLRRPPRRNREEAHVGPSKVLVVGGTVAESAQYNGRLPQFSARAQARLGLEDTGRVRGDDQ</sequence>
<dbReference type="GO" id="GO:0016567">
    <property type="term" value="P:protein ubiquitination"/>
    <property type="evidence" value="ECO:0007669"/>
    <property type="project" value="TreeGrafter"/>
</dbReference>
<dbReference type="SUPFAM" id="SSF57850">
    <property type="entry name" value="RING/U-box"/>
    <property type="match status" value="1"/>
</dbReference>
<accession>A0A0D3IBK8</accession>
<evidence type="ECO:0000313" key="7">
    <source>
        <dbReference type="Proteomes" id="UP000013827"/>
    </source>
</evidence>
<dbReference type="EnsemblProtists" id="EOD08643">
    <property type="protein sequence ID" value="EOD08643"/>
    <property type="gene ID" value="EMIHUDRAFT_217386"/>
</dbReference>
<dbReference type="SMART" id="SM00184">
    <property type="entry name" value="RING"/>
    <property type="match status" value="1"/>
</dbReference>
<dbReference type="PANTHER" id="PTHR45969">
    <property type="entry name" value="RING ZINC FINGER PROTEIN-RELATED"/>
    <property type="match status" value="1"/>
</dbReference>
<dbReference type="GO" id="GO:0003700">
    <property type="term" value="F:DNA-binding transcription factor activity"/>
    <property type="evidence" value="ECO:0007669"/>
    <property type="project" value="InterPro"/>
</dbReference>
<dbReference type="InterPro" id="IPR013083">
    <property type="entry name" value="Znf_RING/FYVE/PHD"/>
</dbReference>
<dbReference type="GO" id="GO:0003677">
    <property type="term" value="F:DNA binding"/>
    <property type="evidence" value="ECO:0007669"/>
    <property type="project" value="InterPro"/>
</dbReference>
<organism evidence="6 7">
    <name type="scientific">Emiliania huxleyi (strain CCMP1516)</name>
    <dbReference type="NCBI Taxonomy" id="280463"/>
    <lineage>
        <taxon>Eukaryota</taxon>
        <taxon>Haptista</taxon>
        <taxon>Haptophyta</taxon>
        <taxon>Prymnesiophyceae</taxon>
        <taxon>Isochrysidales</taxon>
        <taxon>Noelaerhabdaceae</taxon>
        <taxon>Emiliania</taxon>
    </lineage>
</organism>
<dbReference type="PANTHER" id="PTHR45969:SF69">
    <property type="entry name" value="FINGER DOMAIN PROTEIN, PUTATIVE (AFU_ORTHOLOGUE AFUA_3G12190)-RELATED"/>
    <property type="match status" value="1"/>
</dbReference>
<proteinExistence type="predicted"/>
<reference evidence="6" key="2">
    <citation type="submission" date="2024-10" db="UniProtKB">
        <authorList>
            <consortium name="EnsemblProtists"/>
        </authorList>
    </citation>
    <scope>IDENTIFICATION</scope>
</reference>
<dbReference type="RefSeq" id="XP_005761072.1">
    <property type="nucleotide sequence ID" value="XM_005761015.1"/>
</dbReference>
<dbReference type="Pfam" id="PF13445">
    <property type="entry name" value="zf-RING_UBOX"/>
    <property type="match status" value="1"/>
</dbReference>
<dbReference type="GO" id="GO:0061630">
    <property type="term" value="F:ubiquitin protein ligase activity"/>
    <property type="evidence" value="ECO:0007669"/>
    <property type="project" value="TreeGrafter"/>
</dbReference>
<feature type="domain" description="RING-type" evidence="5">
    <location>
        <begin position="131"/>
        <end position="173"/>
    </location>
</feature>
<reference evidence="7" key="1">
    <citation type="journal article" date="2013" name="Nature">
        <title>Pan genome of the phytoplankton Emiliania underpins its global distribution.</title>
        <authorList>
            <person name="Read B.A."/>
            <person name="Kegel J."/>
            <person name="Klute M.J."/>
            <person name="Kuo A."/>
            <person name="Lefebvre S.C."/>
            <person name="Maumus F."/>
            <person name="Mayer C."/>
            <person name="Miller J."/>
            <person name="Monier A."/>
            <person name="Salamov A."/>
            <person name="Young J."/>
            <person name="Aguilar M."/>
            <person name="Claverie J.M."/>
            <person name="Frickenhaus S."/>
            <person name="Gonzalez K."/>
            <person name="Herman E.K."/>
            <person name="Lin Y.C."/>
            <person name="Napier J."/>
            <person name="Ogata H."/>
            <person name="Sarno A.F."/>
            <person name="Shmutz J."/>
            <person name="Schroeder D."/>
            <person name="de Vargas C."/>
            <person name="Verret F."/>
            <person name="von Dassow P."/>
            <person name="Valentin K."/>
            <person name="Van de Peer Y."/>
            <person name="Wheeler G."/>
            <person name="Dacks J.B."/>
            <person name="Delwiche C.F."/>
            <person name="Dyhrman S.T."/>
            <person name="Glockner G."/>
            <person name="John U."/>
            <person name="Richards T."/>
            <person name="Worden A.Z."/>
            <person name="Zhang X."/>
            <person name="Grigoriev I.V."/>
            <person name="Allen A.E."/>
            <person name="Bidle K."/>
            <person name="Borodovsky M."/>
            <person name="Bowler C."/>
            <person name="Brownlee C."/>
            <person name="Cock J.M."/>
            <person name="Elias M."/>
            <person name="Gladyshev V.N."/>
            <person name="Groth M."/>
            <person name="Guda C."/>
            <person name="Hadaegh A."/>
            <person name="Iglesias-Rodriguez M.D."/>
            <person name="Jenkins J."/>
            <person name="Jones B.M."/>
            <person name="Lawson T."/>
            <person name="Leese F."/>
            <person name="Lindquist E."/>
            <person name="Lobanov A."/>
            <person name="Lomsadze A."/>
            <person name="Malik S.B."/>
            <person name="Marsh M.E."/>
            <person name="Mackinder L."/>
            <person name="Mock T."/>
            <person name="Mueller-Roeber B."/>
            <person name="Pagarete A."/>
            <person name="Parker M."/>
            <person name="Probert I."/>
            <person name="Quesneville H."/>
            <person name="Raines C."/>
            <person name="Rensing S.A."/>
            <person name="Riano-Pachon D.M."/>
            <person name="Richier S."/>
            <person name="Rokitta S."/>
            <person name="Shiraiwa Y."/>
            <person name="Soanes D.M."/>
            <person name="van der Giezen M."/>
            <person name="Wahlund T.M."/>
            <person name="Williams B."/>
            <person name="Wilson W."/>
            <person name="Wolfe G."/>
            <person name="Wurch L.L."/>
        </authorList>
    </citation>
    <scope>NUCLEOTIDE SEQUENCE</scope>
</reference>
<dbReference type="Gene3D" id="3.30.730.10">
    <property type="entry name" value="AP2/ERF domain"/>
    <property type="match status" value="1"/>
</dbReference>
<dbReference type="InterPro" id="IPR016177">
    <property type="entry name" value="DNA-bd_dom_sf"/>
</dbReference>
<evidence type="ECO:0000256" key="4">
    <source>
        <dbReference type="PROSITE-ProRule" id="PRU00175"/>
    </source>
</evidence>
<keyword evidence="7" id="KW-1185">Reference proteome</keyword>
<keyword evidence="2 4" id="KW-0863">Zinc-finger</keyword>
<dbReference type="InterPro" id="IPR036955">
    <property type="entry name" value="AP2/ERF_dom_sf"/>
</dbReference>
<evidence type="ECO:0000256" key="2">
    <source>
        <dbReference type="ARBA" id="ARBA00022771"/>
    </source>
</evidence>
<dbReference type="GO" id="GO:0008270">
    <property type="term" value="F:zinc ion binding"/>
    <property type="evidence" value="ECO:0007669"/>
    <property type="project" value="UniProtKB-KW"/>
</dbReference>
<dbReference type="Proteomes" id="UP000013827">
    <property type="component" value="Unassembled WGS sequence"/>
</dbReference>
<dbReference type="Gene3D" id="3.30.40.10">
    <property type="entry name" value="Zinc/RING finger domain, C3HC4 (zinc finger)"/>
    <property type="match status" value="1"/>
</dbReference>
<evidence type="ECO:0000256" key="3">
    <source>
        <dbReference type="ARBA" id="ARBA00022833"/>
    </source>
</evidence>
<evidence type="ECO:0000259" key="5">
    <source>
        <dbReference type="PROSITE" id="PS50089"/>
    </source>
</evidence>
<dbReference type="STRING" id="2903.R1BFX3"/>
<evidence type="ECO:0000313" key="6">
    <source>
        <dbReference type="EnsemblProtists" id="EOD08643"/>
    </source>
</evidence>
<keyword evidence="1" id="KW-0479">Metal-binding</keyword>
<dbReference type="KEGG" id="ehx:EMIHUDRAFT_217386"/>
<dbReference type="SUPFAM" id="SSF54171">
    <property type="entry name" value="DNA-binding domain"/>
    <property type="match status" value="1"/>
</dbReference>
<dbReference type="PROSITE" id="PS00518">
    <property type="entry name" value="ZF_RING_1"/>
    <property type="match status" value="1"/>
</dbReference>
<dbReference type="GeneID" id="17254798"/>
<dbReference type="InterPro" id="IPR001841">
    <property type="entry name" value="Znf_RING"/>
</dbReference>
<dbReference type="HOGENOM" id="CLU_797952_0_0_1"/>
<protein>
    <recommendedName>
        <fullName evidence="5">RING-type domain-containing protein</fullName>
    </recommendedName>
</protein>
<evidence type="ECO:0000256" key="1">
    <source>
        <dbReference type="ARBA" id="ARBA00022723"/>
    </source>
</evidence>
<keyword evidence="3" id="KW-0862">Zinc</keyword>
<dbReference type="PaxDb" id="2903-EOD08643"/>
<dbReference type="InterPro" id="IPR017907">
    <property type="entry name" value="Znf_RING_CS"/>
</dbReference>